<evidence type="ECO:0008006" key="4">
    <source>
        <dbReference type="Google" id="ProtNLM"/>
    </source>
</evidence>
<feature type="transmembrane region" description="Helical" evidence="1">
    <location>
        <begin position="50"/>
        <end position="71"/>
    </location>
</feature>
<protein>
    <recommendedName>
        <fullName evidence="4">PH (Pleckstrin Homology) domain-containing protein</fullName>
    </recommendedName>
</protein>
<dbReference type="RefSeq" id="WP_185294548.1">
    <property type="nucleotide sequence ID" value="NZ_AP023287.1"/>
</dbReference>
<dbReference type="AlphaFoldDB" id="A0A6S6P5L6"/>
<dbReference type="EMBL" id="AP023287">
    <property type="protein sequence ID" value="BCI51598.1"/>
    <property type="molecule type" value="Genomic_DNA"/>
</dbReference>
<organism evidence="2 3">
    <name type="scientific">Mycolicibacterium litorale</name>
    <dbReference type="NCBI Taxonomy" id="758802"/>
    <lineage>
        <taxon>Bacteria</taxon>
        <taxon>Bacillati</taxon>
        <taxon>Actinomycetota</taxon>
        <taxon>Actinomycetes</taxon>
        <taxon>Mycobacteriales</taxon>
        <taxon>Mycobacteriaceae</taxon>
        <taxon>Mycolicibacterium</taxon>
    </lineage>
</organism>
<gene>
    <name evidence="2" type="ORF">NIIDNTM18_08760</name>
</gene>
<feature type="transmembrane region" description="Helical" evidence="1">
    <location>
        <begin position="92"/>
        <end position="114"/>
    </location>
</feature>
<keyword evidence="1" id="KW-0472">Membrane</keyword>
<accession>A0A6S6P5L6</accession>
<evidence type="ECO:0000313" key="3">
    <source>
        <dbReference type="Proteomes" id="UP000515734"/>
    </source>
</evidence>
<name>A0A6S6P5L6_9MYCO</name>
<evidence type="ECO:0000313" key="2">
    <source>
        <dbReference type="EMBL" id="BCI51598.1"/>
    </source>
</evidence>
<feature type="transmembrane region" description="Helical" evidence="1">
    <location>
        <begin position="134"/>
        <end position="151"/>
    </location>
</feature>
<keyword evidence="1" id="KW-1133">Transmembrane helix</keyword>
<dbReference type="Proteomes" id="UP000515734">
    <property type="component" value="Chromosome"/>
</dbReference>
<keyword evidence="1" id="KW-0812">Transmembrane</keyword>
<feature type="transmembrane region" description="Helical" evidence="1">
    <location>
        <begin position="21"/>
        <end position="38"/>
    </location>
</feature>
<proteinExistence type="predicted"/>
<sequence>MPLLNLPEPEAWQRARPRYRWLYAVGFLLIGIGLWYAVSAAVRGSYPTAAFFFLLAASPLPVVVGLARASYGFVPCRVRNDASGSTVLPDRWLGALGLVTLLTFTAAAALYNVLYFTDTLDMSTSGLPRRASPYAFAVVAILVIGQLVVGWRRGNGWGFVRLTPAGIENTNLIHTKFYAWEDIANVLDEPSKKRTRKAVVLALKDGSEAIIEGADLYVPGGVGLYWMVRHYWRHLEDRAELADGRALERLHDQRFDTV</sequence>
<reference evidence="2 3" key="1">
    <citation type="submission" date="2020-07" db="EMBL/GenBank/DDBJ databases">
        <title>Complete genome sequence of Mycolicibacterium litorale like strain isolated from cardiac implantable electronic device infection.</title>
        <authorList>
            <person name="Fukano H."/>
            <person name="Miyama H."/>
            <person name="Hoshino Y."/>
        </authorList>
    </citation>
    <scope>NUCLEOTIDE SEQUENCE [LARGE SCALE GENOMIC DNA]</scope>
    <source>
        <strain evidence="2 3">NIIDNTM18</strain>
    </source>
</reference>
<evidence type="ECO:0000256" key="1">
    <source>
        <dbReference type="SAM" id="Phobius"/>
    </source>
</evidence>